<dbReference type="InterPro" id="IPR005481">
    <property type="entry name" value="BC-like_N"/>
</dbReference>
<evidence type="ECO:0000313" key="11">
    <source>
        <dbReference type="Proteomes" id="UP000799302"/>
    </source>
</evidence>
<dbReference type="SUPFAM" id="SSF52440">
    <property type="entry name" value="PreATP-grasp domain"/>
    <property type="match status" value="1"/>
</dbReference>
<dbReference type="Proteomes" id="UP000799302">
    <property type="component" value="Unassembled WGS sequence"/>
</dbReference>
<name>A0A6A6UDJ3_9PEZI</name>
<evidence type="ECO:0000313" key="10">
    <source>
        <dbReference type="EMBL" id="KAF2670345.1"/>
    </source>
</evidence>
<dbReference type="SUPFAM" id="SSF51230">
    <property type="entry name" value="Single hybrid motif"/>
    <property type="match status" value="1"/>
</dbReference>
<feature type="domain" description="Biotin carboxylation" evidence="9">
    <location>
        <begin position="11"/>
        <end position="456"/>
    </location>
</feature>
<sequence>MSLNGRPLTRPISRLLVANRGEIAARIISAAAELSLPTIALYSRGDTAHTHGASEAVELPSPEAYLDIDALVNIIKQHKVDAVHPGYGFLSESAEFSRRVWEEAGAVVIGPGWELLNRTGDKLAARKLAEECSVPVLAALGEPTADVAALRRFAADVEYPVMIKAVDGGGGRGIRLVRSESELEGMAKRAIEESVSKSVFAEKAAVDGCLHVEVQIVGDGTDVIHLFERQCSIQRRYQKVVEIAPCVGADCAFIAKIIQAAITMAKKVQYFSLGTFEFLANPTTQEFFFLEINPRLQVEHTISESICRIDLVRAQLLISQGASLSASGLPLDTVSLNFEPSDYSVQFRITAEDVRKNWSLSVGKITALKLPGGNGIRVDAALEVGQAIGSSFDSLLAKIIVTGPTWPIVVAKARRALNEARIEGIQTNLEILRGIAAHPDFSAGDCDTTWLETRQAELLELGATITQNLAMPIESREESSSTSATSAITAGAPIFRKGDSFTANLIPLNRSQASSSTNHLQLTRILRNDFPTALTAEVTFASSSSSAPQKYKLELSSTTASASAVTCQHRRGDPNNPRHIVIPFPGKLVEVCVDEGDMVKVDDVVCVVRQMKMEVEIRAKRGGRVKWITEVEDGEEVVEGILAAEIEVEGPRL</sequence>
<accession>A0A6A6UDJ3</accession>
<dbReference type="Pfam" id="PF00364">
    <property type="entry name" value="Biotin_lipoyl"/>
    <property type="match status" value="1"/>
</dbReference>
<dbReference type="Pfam" id="PF02785">
    <property type="entry name" value="Biotin_carb_C"/>
    <property type="match status" value="1"/>
</dbReference>
<dbReference type="InterPro" id="IPR005479">
    <property type="entry name" value="CPAse_ATP-bd"/>
</dbReference>
<dbReference type="SMART" id="SM00878">
    <property type="entry name" value="Biotin_carb_C"/>
    <property type="match status" value="1"/>
</dbReference>
<dbReference type="OrthoDB" id="196847at2759"/>
<organism evidence="10 11">
    <name type="scientific">Microthyrium microscopicum</name>
    <dbReference type="NCBI Taxonomy" id="703497"/>
    <lineage>
        <taxon>Eukaryota</taxon>
        <taxon>Fungi</taxon>
        <taxon>Dikarya</taxon>
        <taxon>Ascomycota</taxon>
        <taxon>Pezizomycotina</taxon>
        <taxon>Dothideomycetes</taxon>
        <taxon>Dothideomycetes incertae sedis</taxon>
        <taxon>Microthyriales</taxon>
        <taxon>Microthyriaceae</taxon>
        <taxon>Microthyrium</taxon>
    </lineage>
</organism>
<dbReference type="InterPro" id="IPR011764">
    <property type="entry name" value="Biotin_carboxylation_dom"/>
</dbReference>
<evidence type="ECO:0000259" key="8">
    <source>
        <dbReference type="PROSITE" id="PS50975"/>
    </source>
</evidence>
<proteinExistence type="predicted"/>
<dbReference type="Gene3D" id="3.30.470.20">
    <property type="entry name" value="ATP-grasp fold, B domain"/>
    <property type="match status" value="1"/>
</dbReference>
<evidence type="ECO:0000256" key="5">
    <source>
        <dbReference type="ARBA" id="ARBA00023267"/>
    </source>
</evidence>
<evidence type="ECO:0000259" key="7">
    <source>
        <dbReference type="PROSITE" id="PS50968"/>
    </source>
</evidence>
<dbReference type="InterPro" id="IPR011761">
    <property type="entry name" value="ATP-grasp"/>
</dbReference>
<dbReference type="PROSITE" id="PS50968">
    <property type="entry name" value="BIOTINYL_LIPOYL"/>
    <property type="match status" value="1"/>
</dbReference>
<keyword evidence="11" id="KW-1185">Reference proteome</keyword>
<evidence type="ECO:0000256" key="2">
    <source>
        <dbReference type="ARBA" id="ARBA00022598"/>
    </source>
</evidence>
<gene>
    <name evidence="10" type="ORF">BT63DRAFT_400571</name>
</gene>
<dbReference type="PROSITE" id="PS50975">
    <property type="entry name" value="ATP_GRASP"/>
    <property type="match status" value="1"/>
</dbReference>
<dbReference type="InterPro" id="IPR005482">
    <property type="entry name" value="Biotin_COase_C"/>
</dbReference>
<feature type="domain" description="Lipoyl-binding" evidence="7">
    <location>
        <begin position="568"/>
        <end position="647"/>
    </location>
</feature>
<dbReference type="PROSITE" id="PS50979">
    <property type="entry name" value="BC"/>
    <property type="match status" value="1"/>
</dbReference>
<protein>
    <recommendedName>
        <fullName evidence="12">Pyruvate carboxylase</fullName>
    </recommendedName>
</protein>
<dbReference type="PANTHER" id="PTHR45007:SF1">
    <property type="entry name" value="CARBOXYLASE, PUTATIVE (AFU_ORTHOLOGUE AFUA_5G07570)-RELATED"/>
    <property type="match status" value="1"/>
</dbReference>
<comment type="cofactor">
    <cofactor evidence="1">
        <name>biotin</name>
        <dbReference type="ChEBI" id="CHEBI:57586"/>
    </cofactor>
</comment>
<evidence type="ECO:0000256" key="4">
    <source>
        <dbReference type="ARBA" id="ARBA00022840"/>
    </source>
</evidence>
<dbReference type="SUPFAM" id="SSF56059">
    <property type="entry name" value="Glutathione synthetase ATP-binding domain-like"/>
    <property type="match status" value="1"/>
</dbReference>
<keyword evidence="2" id="KW-0436">Ligase</keyword>
<evidence type="ECO:0000256" key="6">
    <source>
        <dbReference type="PROSITE-ProRule" id="PRU00409"/>
    </source>
</evidence>
<dbReference type="GO" id="GO:0005524">
    <property type="term" value="F:ATP binding"/>
    <property type="evidence" value="ECO:0007669"/>
    <property type="project" value="UniProtKB-UniRule"/>
</dbReference>
<keyword evidence="3 6" id="KW-0547">Nucleotide-binding</keyword>
<evidence type="ECO:0000256" key="1">
    <source>
        <dbReference type="ARBA" id="ARBA00001953"/>
    </source>
</evidence>
<evidence type="ECO:0000259" key="9">
    <source>
        <dbReference type="PROSITE" id="PS50979"/>
    </source>
</evidence>
<dbReference type="Pfam" id="PF00289">
    <property type="entry name" value="Biotin_carb_N"/>
    <property type="match status" value="1"/>
</dbReference>
<keyword evidence="5" id="KW-0092">Biotin</keyword>
<dbReference type="SUPFAM" id="SSF51246">
    <property type="entry name" value="Rudiment single hybrid motif"/>
    <property type="match status" value="1"/>
</dbReference>
<dbReference type="InterPro" id="IPR011054">
    <property type="entry name" value="Rudment_hybrid_motif"/>
</dbReference>
<dbReference type="InterPro" id="IPR011053">
    <property type="entry name" value="Single_hybrid_motif"/>
</dbReference>
<evidence type="ECO:0000256" key="3">
    <source>
        <dbReference type="ARBA" id="ARBA00022741"/>
    </source>
</evidence>
<dbReference type="GO" id="GO:0016874">
    <property type="term" value="F:ligase activity"/>
    <property type="evidence" value="ECO:0007669"/>
    <property type="project" value="UniProtKB-KW"/>
</dbReference>
<reference evidence="10" key="1">
    <citation type="journal article" date="2020" name="Stud. Mycol.">
        <title>101 Dothideomycetes genomes: a test case for predicting lifestyles and emergence of pathogens.</title>
        <authorList>
            <person name="Haridas S."/>
            <person name="Albert R."/>
            <person name="Binder M."/>
            <person name="Bloem J."/>
            <person name="Labutti K."/>
            <person name="Salamov A."/>
            <person name="Andreopoulos B."/>
            <person name="Baker S."/>
            <person name="Barry K."/>
            <person name="Bills G."/>
            <person name="Bluhm B."/>
            <person name="Cannon C."/>
            <person name="Castanera R."/>
            <person name="Culley D."/>
            <person name="Daum C."/>
            <person name="Ezra D."/>
            <person name="Gonzalez J."/>
            <person name="Henrissat B."/>
            <person name="Kuo A."/>
            <person name="Liang C."/>
            <person name="Lipzen A."/>
            <person name="Lutzoni F."/>
            <person name="Magnuson J."/>
            <person name="Mondo S."/>
            <person name="Nolan M."/>
            <person name="Ohm R."/>
            <person name="Pangilinan J."/>
            <person name="Park H.-J."/>
            <person name="Ramirez L."/>
            <person name="Alfaro M."/>
            <person name="Sun H."/>
            <person name="Tritt A."/>
            <person name="Yoshinaga Y."/>
            <person name="Zwiers L.-H."/>
            <person name="Turgeon B."/>
            <person name="Goodwin S."/>
            <person name="Spatafora J."/>
            <person name="Crous P."/>
            <person name="Grigoriev I."/>
        </authorList>
    </citation>
    <scope>NUCLEOTIDE SEQUENCE</scope>
    <source>
        <strain evidence="10">CBS 115976</strain>
    </source>
</reference>
<dbReference type="EMBL" id="MU004234">
    <property type="protein sequence ID" value="KAF2670345.1"/>
    <property type="molecule type" value="Genomic_DNA"/>
</dbReference>
<dbReference type="InterPro" id="IPR000089">
    <property type="entry name" value="Biotin_lipoyl"/>
</dbReference>
<dbReference type="GO" id="GO:0046872">
    <property type="term" value="F:metal ion binding"/>
    <property type="evidence" value="ECO:0007669"/>
    <property type="project" value="InterPro"/>
</dbReference>
<dbReference type="Pfam" id="PF02786">
    <property type="entry name" value="CPSase_L_D2"/>
    <property type="match status" value="1"/>
</dbReference>
<keyword evidence="4 6" id="KW-0067">ATP-binding</keyword>
<dbReference type="PROSITE" id="PS00867">
    <property type="entry name" value="CPSASE_2"/>
    <property type="match status" value="1"/>
</dbReference>
<dbReference type="PANTHER" id="PTHR45007">
    <property type="entry name" value="CARBOXYLASE, PUTATIVE (AFU_ORTHOLOGUE AFUA_5G07570)-RELATED"/>
    <property type="match status" value="1"/>
</dbReference>
<dbReference type="AlphaFoldDB" id="A0A6A6UDJ3"/>
<feature type="domain" description="ATP-grasp" evidence="8">
    <location>
        <begin position="126"/>
        <end position="320"/>
    </location>
</feature>
<evidence type="ECO:0008006" key="12">
    <source>
        <dbReference type="Google" id="ProtNLM"/>
    </source>
</evidence>
<dbReference type="InterPro" id="IPR016185">
    <property type="entry name" value="PreATP-grasp_dom_sf"/>
</dbReference>
<dbReference type="Gene3D" id="2.40.50.100">
    <property type="match status" value="1"/>
</dbReference>